<dbReference type="PANTHER" id="PTHR45799">
    <property type="entry name" value="RETICULON-LIKE PROTEIN"/>
    <property type="match status" value="1"/>
</dbReference>
<dbReference type="Gene3D" id="1.20.5.2480">
    <property type="match status" value="1"/>
</dbReference>
<comment type="subcellular location">
    <subcellularLocation>
        <location evidence="1 6">Endoplasmic reticulum membrane</location>
        <topology evidence="1 6">Multi-pass membrane protein</topology>
    </subcellularLocation>
</comment>
<keyword evidence="9" id="KW-1185">Reference proteome</keyword>
<evidence type="ECO:0000259" key="8">
    <source>
        <dbReference type="PROSITE" id="PS50845"/>
    </source>
</evidence>
<evidence type="ECO:0000256" key="2">
    <source>
        <dbReference type="ARBA" id="ARBA00022692"/>
    </source>
</evidence>
<evidence type="ECO:0000256" key="5">
    <source>
        <dbReference type="ARBA" id="ARBA00023136"/>
    </source>
</evidence>
<protein>
    <recommendedName>
        <fullName evidence="6">Reticulon-like protein</fullName>
    </recommendedName>
</protein>
<dbReference type="RefSeq" id="XP_017772180.1">
    <property type="nucleotide sequence ID" value="XM_017916691.1"/>
</dbReference>
<dbReference type="Pfam" id="PF02453">
    <property type="entry name" value="Reticulon"/>
    <property type="match status" value="1"/>
</dbReference>
<evidence type="ECO:0000256" key="1">
    <source>
        <dbReference type="ARBA" id="ARBA00004477"/>
    </source>
</evidence>
<evidence type="ECO:0000256" key="4">
    <source>
        <dbReference type="ARBA" id="ARBA00022989"/>
    </source>
</evidence>
<feature type="domain" description="Reticulon" evidence="8">
    <location>
        <begin position="316"/>
        <end position="506"/>
    </location>
</feature>
<keyword evidence="2 6" id="KW-0812">Transmembrane</keyword>
<feature type="compositionally biased region" description="Basic and acidic residues" evidence="7">
    <location>
        <begin position="128"/>
        <end position="283"/>
    </location>
</feature>
<accession>A0ABM1MC80</accession>
<dbReference type="InterPro" id="IPR003388">
    <property type="entry name" value="Reticulon"/>
</dbReference>
<dbReference type="Proteomes" id="UP000695000">
    <property type="component" value="Unplaced"/>
</dbReference>
<evidence type="ECO:0000256" key="7">
    <source>
        <dbReference type="SAM" id="MobiDB-lite"/>
    </source>
</evidence>
<organism evidence="9 10">
    <name type="scientific">Nicrophorus vespilloides</name>
    <name type="common">Boreal carrion beetle</name>
    <dbReference type="NCBI Taxonomy" id="110193"/>
    <lineage>
        <taxon>Eukaryota</taxon>
        <taxon>Metazoa</taxon>
        <taxon>Ecdysozoa</taxon>
        <taxon>Arthropoda</taxon>
        <taxon>Hexapoda</taxon>
        <taxon>Insecta</taxon>
        <taxon>Pterygota</taxon>
        <taxon>Neoptera</taxon>
        <taxon>Endopterygota</taxon>
        <taxon>Coleoptera</taxon>
        <taxon>Polyphaga</taxon>
        <taxon>Staphyliniformia</taxon>
        <taxon>Silphidae</taxon>
        <taxon>Nicrophorinae</taxon>
        <taxon>Nicrophorus</taxon>
    </lineage>
</organism>
<keyword evidence="3 6" id="KW-0256">Endoplasmic reticulum</keyword>
<dbReference type="InterPro" id="IPR046964">
    <property type="entry name" value="RTN1-4"/>
</dbReference>
<dbReference type="GeneID" id="108559413"/>
<evidence type="ECO:0000256" key="6">
    <source>
        <dbReference type="RuleBase" id="RU363132"/>
    </source>
</evidence>
<keyword evidence="4 6" id="KW-1133">Transmembrane helix</keyword>
<dbReference type="PROSITE" id="PS50845">
    <property type="entry name" value="RETICULON"/>
    <property type="match status" value="1"/>
</dbReference>
<gene>
    <name evidence="10" type="primary">LOC108559413</name>
</gene>
<evidence type="ECO:0000256" key="3">
    <source>
        <dbReference type="ARBA" id="ARBA00022824"/>
    </source>
</evidence>
<dbReference type="PANTHER" id="PTHR45799:SF2">
    <property type="entry name" value="RETICULON-LIKE PROTEIN"/>
    <property type="match status" value="1"/>
</dbReference>
<feature type="region of interest" description="Disordered" evidence="7">
    <location>
        <begin position="102"/>
        <end position="283"/>
    </location>
</feature>
<keyword evidence="5 6" id="KW-0472">Membrane</keyword>
<name>A0ABM1MC80_NICVS</name>
<reference evidence="10" key="1">
    <citation type="submission" date="2025-08" db="UniProtKB">
        <authorList>
            <consortium name="RefSeq"/>
        </authorList>
    </citation>
    <scope>IDENTIFICATION</scope>
    <source>
        <tissue evidence="10">Whole Larva</tissue>
    </source>
</reference>
<feature type="transmembrane region" description="Helical" evidence="6">
    <location>
        <begin position="434"/>
        <end position="460"/>
    </location>
</feature>
<proteinExistence type="predicted"/>
<evidence type="ECO:0000313" key="9">
    <source>
        <dbReference type="Proteomes" id="UP000695000"/>
    </source>
</evidence>
<sequence>MEAKDLLMEKEGGMKREMDSVDDFEHLERISPVNARDIEGIINKGVATASDAANDIADVLSTFDPLQTQEVSPKMDSNLLEMGDAFPDRKEADAKLDKFLNEMSTYNNPTPPKKDDNQDLILSSQNFMDHERQQPMHLVHDDLLEHYSDSDPEDDFKHAESDDFRKSQELPEISSKDTFKDFVDLEPPKQKEPEQEPVKTKEPEPIQVEEPKQEVITKIEPTKVEPPKIEPPKVEPPKVEPPKVEPPKAEPPKIEQPKIEEKPVEQEPPKPEPIVEKPKTEAQKIQSKKDVIEAEAMFCKMGLDAWFNPERLNPKVESLIYWRDPKKSGPIFGGVLLILLSLKFFSLISVVAYVSLLGLAATISFRIYKNIVQAVQKTGDGHPFKDYLETDVALPQQKVEEVTKVAVTHLNATIVELRRLFLVEDLVDSIKFAVLLWCFTYLGAWFNGITLIILAWVALFSLPKVYETNKTQIDANLDIVRSKLAEITSKVKAAVPIGKKSEEKKE</sequence>
<evidence type="ECO:0000313" key="10">
    <source>
        <dbReference type="RefSeq" id="XP_017772180.1"/>
    </source>
</evidence>
<comment type="caution">
    <text evidence="6">Lacks conserved residue(s) required for the propagation of feature annotation.</text>
</comment>